<feature type="region of interest" description="Disordered" evidence="1">
    <location>
        <begin position="427"/>
        <end position="474"/>
    </location>
</feature>
<comment type="caution">
    <text evidence="2">The sequence shown here is derived from an EMBL/GenBank/DDBJ whole genome shotgun (WGS) entry which is preliminary data.</text>
</comment>
<feature type="compositionally biased region" description="Acidic residues" evidence="1">
    <location>
        <begin position="91"/>
        <end position="101"/>
    </location>
</feature>
<dbReference type="Proteomes" id="UP000827724">
    <property type="component" value="Unassembled WGS sequence"/>
</dbReference>
<feature type="compositionally biased region" description="Acidic residues" evidence="1">
    <location>
        <begin position="116"/>
        <end position="135"/>
    </location>
</feature>
<organism evidence="2 3">
    <name type="scientific">Trichoderma cornu-damae</name>
    <dbReference type="NCBI Taxonomy" id="654480"/>
    <lineage>
        <taxon>Eukaryota</taxon>
        <taxon>Fungi</taxon>
        <taxon>Dikarya</taxon>
        <taxon>Ascomycota</taxon>
        <taxon>Pezizomycotina</taxon>
        <taxon>Sordariomycetes</taxon>
        <taxon>Hypocreomycetidae</taxon>
        <taxon>Hypocreales</taxon>
        <taxon>Hypocreaceae</taxon>
        <taxon>Trichoderma</taxon>
    </lineage>
</organism>
<feature type="compositionally biased region" description="Acidic residues" evidence="1">
    <location>
        <begin position="271"/>
        <end position="280"/>
    </location>
</feature>
<feature type="region of interest" description="Disordered" evidence="1">
    <location>
        <begin position="47"/>
        <end position="157"/>
    </location>
</feature>
<feature type="compositionally biased region" description="Gly residues" evidence="1">
    <location>
        <begin position="315"/>
        <end position="333"/>
    </location>
</feature>
<reference evidence="2" key="1">
    <citation type="submission" date="2021-08" db="EMBL/GenBank/DDBJ databases">
        <title>Chromosome-Level Trichoderma cornu-damae using Hi-C Data.</title>
        <authorList>
            <person name="Kim C.S."/>
        </authorList>
    </citation>
    <scope>NUCLEOTIDE SEQUENCE</scope>
    <source>
        <strain evidence="2">KA19-0412C</strain>
    </source>
</reference>
<feature type="compositionally biased region" description="Basic and acidic residues" evidence="1">
    <location>
        <begin position="136"/>
        <end position="145"/>
    </location>
</feature>
<evidence type="ECO:0000313" key="3">
    <source>
        <dbReference type="Proteomes" id="UP000827724"/>
    </source>
</evidence>
<proteinExistence type="predicted"/>
<feature type="region of interest" description="Disordered" evidence="1">
    <location>
        <begin position="314"/>
        <end position="390"/>
    </location>
</feature>
<protein>
    <submittedName>
        <fullName evidence="2">Uncharacterized protein</fullName>
    </submittedName>
</protein>
<keyword evidence="3" id="KW-1185">Reference proteome</keyword>
<feature type="compositionally biased region" description="Gly residues" evidence="1">
    <location>
        <begin position="60"/>
        <end position="74"/>
    </location>
</feature>
<dbReference type="EMBL" id="JAIWOZ010000002">
    <property type="protein sequence ID" value="KAH6608912.1"/>
    <property type="molecule type" value="Genomic_DNA"/>
</dbReference>
<feature type="compositionally biased region" description="Acidic residues" evidence="1">
    <location>
        <begin position="340"/>
        <end position="349"/>
    </location>
</feature>
<accession>A0A9P8QUJ1</accession>
<gene>
    <name evidence="2" type="ORF">Trco_002258</name>
</gene>
<dbReference type="AlphaFoldDB" id="A0A9P8QUJ1"/>
<feature type="region of interest" description="Disordered" evidence="1">
    <location>
        <begin position="261"/>
        <end position="283"/>
    </location>
</feature>
<evidence type="ECO:0000313" key="2">
    <source>
        <dbReference type="EMBL" id="KAH6608912.1"/>
    </source>
</evidence>
<sequence length="518" mass="50117">MTISNDSAGAALELGDVKVAPGGGDEGQAAKDEAHLALEVPLIGVDHVGDGEVEDDAADGLGGGGEGNGGGPEGGAARLSQDGKGHGAEADVVEEGVDDGEGGLHPLGAAGVDEVHDADEDEDGGEDAHAEDEDPAAAKRVHDGPAEDVAGQPAGGDADAEVEALLGGEAGELEEVGGEAEDEDDAGEVLAHEDAHADEGADAVGALEALDEGALLGGGGLLLGNGGLEGGELGVDVDAGSVELAEGPARLVALADAGEVPGRLGGKGQQDYEEEAEEELDGKGAAVGPAVGAVAEALDDGVGQQLAGADAELHAGGGDAAEGDGGALGGRQGRQGQVEAEAEAEDELGDDKGAVDGGQHLAEDAAGDDGHAGEEGGLATPAVGDPRAEEAAKELADAADGVEGALPVGGEDVLAVVEVAKVAAEGPDGEHASVDLSVEAPGRVSTEESTRRDSPANSGHGPVKSPPHEGGVLDKDLLDGQLMLTLDVDSHGVVLGVDVVDAGDGLFGTFGQGLPGSG</sequence>
<feature type="compositionally biased region" description="Basic and acidic residues" evidence="1">
    <location>
        <begin position="445"/>
        <end position="454"/>
    </location>
</feature>
<evidence type="ECO:0000256" key="1">
    <source>
        <dbReference type="SAM" id="MobiDB-lite"/>
    </source>
</evidence>
<name>A0A9P8QUJ1_9HYPO</name>